<keyword evidence="4" id="KW-0902">Two-component regulatory system</keyword>
<dbReference type="Gene3D" id="3.30.565.10">
    <property type="entry name" value="Histidine kinase-like ATPase, C-terminal domain"/>
    <property type="match status" value="1"/>
</dbReference>
<proteinExistence type="predicted"/>
<evidence type="ECO:0000259" key="7">
    <source>
        <dbReference type="PROSITE" id="PS50113"/>
    </source>
</evidence>
<dbReference type="FunFam" id="3.30.565.10:FF:000010">
    <property type="entry name" value="Sensor histidine kinase RcsC"/>
    <property type="match status" value="1"/>
</dbReference>
<dbReference type="Pfam" id="PF13426">
    <property type="entry name" value="PAS_9"/>
    <property type="match status" value="1"/>
</dbReference>
<dbReference type="NCBIfam" id="TIGR00229">
    <property type="entry name" value="sensory_box"/>
    <property type="match status" value="1"/>
</dbReference>
<evidence type="ECO:0000256" key="2">
    <source>
        <dbReference type="ARBA" id="ARBA00012438"/>
    </source>
</evidence>
<dbReference type="CDD" id="cd16922">
    <property type="entry name" value="HATPase_EvgS-ArcB-TorS-like"/>
    <property type="match status" value="1"/>
</dbReference>
<evidence type="ECO:0000256" key="3">
    <source>
        <dbReference type="ARBA" id="ARBA00022553"/>
    </source>
</evidence>
<dbReference type="CDD" id="cd00130">
    <property type="entry name" value="PAS"/>
    <property type="match status" value="2"/>
</dbReference>
<dbReference type="Pfam" id="PF02518">
    <property type="entry name" value="HATPase_c"/>
    <property type="match status" value="1"/>
</dbReference>
<dbReference type="PROSITE" id="PS50112">
    <property type="entry name" value="PAS"/>
    <property type="match status" value="1"/>
</dbReference>
<dbReference type="Gene3D" id="3.30.450.40">
    <property type="match status" value="1"/>
</dbReference>
<name>A0A1F7WE77_9BACT</name>
<dbReference type="InterPro" id="IPR035965">
    <property type="entry name" value="PAS-like_dom_sf"/>
</dbReference>
<dbReference type="Pfam" id="PF00512">
    <property type="entry name" value="HisKA"/>
    <property type="match status" value="1"/>
</dbReference>
<dbReference type="AlphaFoldDB" id="A0A1F7WE77"/>
<dbReference type="SUPFAM" id="SSF55785">
    <property type="entry name" value="PYP-like sensor domain (PAS domain)"/>
    <property type="match status" value="3"/>
</dbReference>
<dbReference type="STRING" id="1817813.A2008_03650"/>
<dbReference type="Proteomes" id="UP000178735">
    <property type="component" value="Unassembled WGS sequence"/>
</dbReference>
<feature type="domain" description="PAS" evidence="6">
    <location>
        <begin position="222"/>
        <end position="292"/>
    </location>
</feature>
<dbReference type="InterPro" id="IPR005467">
    <property type="entry name" value="His_kinase_dom"/>
</dbReference>
<comment type="catalytic activity">
    <reaction evidence="1">
        <text>ATP + protein L-histidine = ADP + protein N-phospho-L-histidine.</text>
        <dbReference type="EC" id="2.7.13.3"/>
    </reaction>
</comment>
<reference evidence="8 9" key="1">
    <citation type="journal article" date="2016" name="Nat. Commun.">
        <title>Thousands of microbial genomes shed light on interconnected biogeochemical processes in an aquifer system.</title>
        <authorList>
            <person name="Anantharaman K."/>
            <person name="Brown C.T."/>
            <person name="Hug L.A."/>
            <person name="Sharon I."/>
            <person name="Castelle C.J."/>
            <person name="Probst A.J."/>
            <person name="Thomas B.C."/>
            <person name="Singh A."/>
            <person name="Wilkins M.J."/>
            <person name="Karaoz U."/>
            <person name="Brodie E.L."/>
            <person name="Williams K.H."/>
            <person name="Hubbard S.S."/>
            <person name="Banfield J.F."/>
        </authorList>
    </citation>
    <scope>NUCLEOTIDE SEQUENCE [LARGE SCALE GENOMIC DNA]</scope>
</reference>
<dbReference type="GO" id="GO:0000155">
    <property type="term" value="F:phosphorelay sensor kinase activity"/>
    <property type="evidence" value="ECO:0007669"/>
    <property type="project" value="InterPro"/>
</dbReference>
<dbReference type="PROSITE" id="PS50109">
    <property type="entry name" value="HIS_KIN"/>
    <property type="match status" value="1"/>
</dbReference>
<evidence type="ECO:0000313" key="9">
    <source>
        <dbReference type="Proteomes" id="UP000178735"/>
    </source>
</evidence>
<dbReference type="InterPro" id="IPR003594">
    <property type="entry name" value="HATPase_dom"/>
</dbReference>
<dbReference type="InterPro" id="IPR029016">
    <property type="entry name" value="GAF-like_dom_sf"/>
</dbReference>
<dbReference type="SUPFAM" id="SSF55781">
    <property type="entry name" value="GAF domain-like"/>
    <property type="match status" value="1"/>
</dbReference>
<gene>
    <name evidence="8" type="ORF">A2008_03650</name>
</gene>
<accession>A0A1F7WE77</accession>
<sequence>MQKTKSNNRKQLTKGQVYFDTLIDINYKLLKFDNAGFYDDILKSLACATNSCGSYFFEAAETSPKNCLTLRAGWNENTADVSEGARLELLSEQCLIRLSKGKTIHKKLSKLKKDEWAQFSAQNILSCIAVPVINDENYHGYLRFDSASGEENYLTADVNFLKSAANLIAISIEYKNSYDRLQTSHYELRNLFYDKINQLEKLSKTIKNNRPEAPPETIPSRQNSYFTQFFNNTREIVYITDLDGKFLSINSFVENITGFKREEIISKSVFDFILPEYAPIYSKMLEMTRAGLLNHANYEIKFKTKSGETVFLEINNYSIGVSSEKPCEILGVARNVSEIRNTENKLRRLKADFYGVLDSSTDAIMSFKPVFDDKKKIIDFEWVLLNSAAEKLFDKKSAELIGRSMLENLDNNSIESLFDRFVHTYENSIPLYYEHNYKYKDMNLWLRVSAVRHNDSLVMNLSDVTYQKQSEKELQQQLNFNEVLLDSLPYPALLIDKNRRILAFNQIAGDIGARYDEDCWKLFGHDETFRNKITHETSSCFFCNADTCLETGSSVRSFEHRQESNYWQMNLLHVYDDLFLYFAIDTTETKKMLTQIEYADEKVRKSDSLKRQFLCNMSHELRTPMNIIIGFAELLSETTLEGEQSEFLRQIKTSSLNLLTIINDIIDFSNIEAERLEINNAEFSLLELVNEIVEKSAAGCAAKNLNLKLQFDPNINFNVISDADRLKQVLLNLLNNAVKFTEHGSINLNVALDTLMQSEDRAHVKFEIIDEGIGIDEEKQKELFSPFIQADASLTRRYGGTGLGLTISNHLVRLLGSNKIFCESHPGKGSNFYFMINFLKGRML</sequence>
<dbReference type="InterPro" id="IPR004358">
    <property type="entry name" value="Sig_transdc_His_kin-like_C"/>
</dbReference>
<comment type="caution">
    <text evidence="8">The sequence shown here is derived from an EMBL/GenBank/DDBJ whole genome shotgun (WGS) entry which is preliminary data.</text>
</comment>
<keyword evidence="3" id="KW-0597">Phosphoprotein</keyword>
<evidence type="ECO:0000313" key="8">
    <source>
        <dbReference type="EMBL" id="OGM01111.1"/>
    </source>
</evidence>
<evidence type="ECO:0000256" key="4">
    <source>
        <dbReference type="ARBA" id="ARBA00023012"/>
    </source>
</evidence>
<dbReference type="SMART" id="SM00388">
    <property type="entry name" value="HisKA"/>
    <property type="match status" value="1"/>
</dbReference>
<dbReference type="PANTHER" id="PTHR45339:SF1">
    <property type="entry name" value="HYBRID SIGNAL TRANSDUCTION HISTIDINE KINASE J"/>
    <property type="match status" value="1"/>
</dbReference>
<dbReference type="SUPFAM" id="SSF55874">
    <property type="entry name" value="ATPase domain of HSP90 chaperone/DNA topoisomerase II/histidine kinase"/>
    <property type="match status" value="1"/>
</dbReference>
<dbReference type="EMBL" id="MGFH01000241">
    <property type="protein sequence ID" value="OGM01111.1"/>
    <property type="molecule type" value="Genomic_DNA"/>
</dbReference>
<dbReference type="InterPro" id="IPR000014">
    <property type="entry name" value="PAS"/>
</dbReference>
<dbReference type="Gene3D" id="3.30.450.20">
    <property type="entry name" value="PAS domain"/>
    <property type="match status" value="2"/>
</dbReference>
<dbReference type="InterPro" id="IPR036890">
    <property type="entry name" value="HATPase_C_sf"/>
</dbReference>
<feature type="domain" description="Histidine kinase" evidence="5">
    <location>
        <begin position="616"/>
        <end position="840"/>
    </location>
</feature>
<protein>
    <recommendedName>
        <fullName evidence="2">histidine kinase</fullName>
        <ecNumber evidence="2">2.7.13.3</ecNumber>
    </recommendedName>
</protein>
<dbReference type="PRINTS" id="PR00344">
    <property type="entry name" value="BCTRLSENSOR"/>
</dbReference>
<dbReference type="PANTHER" id="PTHR45339">
    <property type="entry name" value="HYBRID SIGNAL TRANSDUCTION HISTIDINE KINASE J"/>
    <property type="match status" value="1"/>
</dbReference>
<organism evidence="8 9">
    <name type="scientific">Candidatus Wallbacteria bacterium GWC2_49_35</name>
    <dbReference type="NCBI Taxonomy" id="1817813"/>
    <lineage>
        <taxon>Bacteria</taxon>
        <taxon>Candidatus Walliibacteriota</taxon>
    </lineage>
</organism>
<dbReference type="SUPFAM" id="SSF47384">
    <property type="entry name" value="Homodimeric domain of signal transducing histidine kinase"/>
    <property type="match status" value="1"/>
</dbReference>
<evidence type="ECO:0000256" key="1">
    <source>
        <dbReference type="ARBA" id="ARBA00000085"/>
    </source>
</evidence>
<dbReference type="InterPro" id="IPR036097">
    <property type="entry name" value="HisK_dim/P_sf"/>
</dbReference>
<dbReference type="PROSITE" id="PS50113">
    <property type="entry name" value="PAC"/>
    <property type="match status" value="1"/>
</dbReference>
<evidence type="ECO:0000259" key="6">
    <source>
        <dbReference type="PROSITE" id="PS50112"/>
    </source>
</evidence>
<dbReference type="EC" id="2.7.13.3" evidence="2"/>
<dbReference type="Gene3D" id="1.10.287.130">
    <property type="match status" value="1"/>
</dbReference>
<dbReference type="SMART" id="SM00091">
    <property type="entry name" value="PAS"/>
    <property type="match status" value="2"/>
</dbReference>
<dbReference type="InterPro" id="IPR000700">
    <property type="entry name" value="PAS-assoc_C"/>
</dbReference>
<dbReference type="InterPro" id="IPR003661">
    <property type="entry name" value="HisK_dim/P_dom"/>
</dbReference>
<feature type="domain" description="PAC" evidence="7">
    <location>
        <begin position="296"/>
        <end position="348"/>
    </location>
</feature>
<evidence type="ECO:0000259" key="5">
    <source>
        <dbReference type="PROSITE" id="PS50109"/>
    </source>
</evidence>
<dbReference type="CDD" id="cd00082">
    <property type="entry name" value="HisKA"/>
    <property type="match status" value="1"/>
</dbReference>
<dbReference type="SMART" id="SM00387">
    <property type="entry name" value="HATPase_c"/>
    <property type="match status" value="1"/>
</dbReference>